<dbReference type="InterPro" id="IPR020810">
    <property type="entry name" value="Enolase_C"/>
</dbReference>
<dbReference type="SUPFAM" id="SSF54826">
    <property type="entry name" value="Enolase N-terminal domain-like"/>
    <property type="match status" value="1"/>
</dbReference>
<keyword evidence="7" id="KW-0324">Glycolysis</keyword>
<dbReference type="GO" id="GO:0006096">
    <property type="term" value="P:glycolytic process"/>
    <property type="evidence" value="ECO:0007669"/>
    <property type="project" value="UniProtKB-UniPathway"/>
</dbReference>
<evidence type="ECO:0000256" key="8">
    <source>
        <dbReference type="ARBA" id="ARBA00023239"/>
    </source>
</evidence>
<dbReference type="Gene3D" id="3.30.390.10">
    <property type="entry name" value="Enolase-like, N-terminal domain"/>
    <property type="match status" value="1"/>
</dbReference>
<evidence type="ECO:0000256" key="1">
    <source>
        <dbReference type="ARBA" id="ARBA00005031"/>
    </source>
</evidence>
<evidence type="ECO:0000256" key="9">
    <source>
        <dbReference type="PIRSR" id="PIRSR001400-1"/>
    </source>
</evidence>
<comment type="similarity">
    <text evidence="2">Belongs to the enolase family.</text>
</comment>
<feature type="active site" description="Proton donor" evidence="9">
    <location>
        <position position="192"/>
    </location>
</feature>
<dbReference type="Proteomes" id="UP000177555">
    <property type="component" value="Unassembled WGS sequence"/>
</dbReference>
<dbReference type="SUPFAM" id="SSF51604">
    <property type="entry name" value="Enolase C-terminal domain-like"/>
    <property type="match status" value="1"/>
</dbReference>
<comment type="pathway">
    <text evidence="1">Carbohydrate degradation; glycolysis; pyruvate from D-glyceraldehyde 3-phosphate: step 4/5.</text>
</comment>
<dbReference type="GO" id="GO:0004634">
    <property type="term" value="F:phosphopyruvate hydratase activity"/>
    <property type="evidence" value="ECO:0007669"/>
    <property type="project" value="UniProtKB-EC"/>
</dbReference>
<dbReference type="PRINTS" id="PR00148">
    <property type="entry name" value="ENOLASE"/>
</dbReference>
<evidence type="ECO:0000256" key="6">
    <source>
        <dbReference type="ARBA" id="ARBA00022842"/>
    </source>
</evidence>
<reference evidence="13 14" key="1">
    <citation type="journal article" date="2016" name="Nat. Commun.">
        <title>Thousands of microbial genomes shed light on interconnected biogeochemical processes in an aquifer system.</title>
        <authorList>
            <person name="Anantharaman K."/>
            <person name="Brown C.T."/>
            <person name="Hug L.A."/>
            <person name="Sharon I."/>
            <person name="Castelle C.J."/>
            <person name="Probst A.J."/>
            <person name="Thomas B.C."/>
            <person name="Singh A."/>
            <person name="Wilkins M.J."/>
            <person name="Karaoz U."/>
            <person name="Brodie E.L."/>
            <person name="Williams K.H."/>
            <person name="Hubbard S.S."/>
            <person name="Banfield J.F."/>
        </authorList>
    </citation>
    <scope>NUCLEOTIDE SEQUENCE [LARGE SCALE GENOMIC DNA]</scope>
</reference>
<dbReference type="EMBL" id="MFCP01000008">
    <property type="protein sequence ID" value="OGE29280.1"/>
    <property type="molecule type" value="Genomic_DNA"/>
</dbReference>
<dbReference type="SMART" id="SM01192">
    <property type="entry name" value="Enolase_C"/>
    <property type="match status" value="1"/>
</dbReference>
<feature type="active site" description="Proton acceptor" evidence="9">
    <location>
        <position position="318"/>
    </location>
</feature>
<dbReference type="AlphaFoldDB" id="A0A1F5JLE8"/>
<feature type="binding site" evidence="10">
    <location>
        <position position="266"/>
    </location>
    <ligand>
        <name>Mg(2+)</name>
        <dbReference type="ChEBI" id="CHEBI:18420"/>
    </ligand>
</feature>
<evidence type="ECO:0000259" key="11">
    <source>
        <dbReference type="SMART" id="SM01192"/>
    </source>
</evidence>
<comment type="caution">
    <text evidence="13">The sequence shown here is derived from an EMBL/GenBank/DDBJ whole genome shotgun (WGS) entry which is preliminary data.</text>
</comment>
<organism evidence="13 14">
    <name type="scientific">Candidatus Daviesbacteria bacterium RIFCSPHIGHO2_01_FULL_40_11</name>
    <dbReference type="NCBI Taxonomy" id="1797762"/>
    <lineage>
        <taxon>Bacteria</taxon>
        <taxon>Candidatus Daviesiibacteriota</taxon>
    </lineage>
</organism>
<dbReference type="GO" id="GO:0000287">
    <property type="term" value="F:magnesium ion binding"/>
    <property type="evidence" value="ECO:0007669"/>
    <property type="project" value="InterPro"/>
</dbReference>
<protein>
    <recommendedName>
        <fullName evidence="4">Enolase</fullName>
        <ecNumber evidence="3">4.2.1.11</ecNumber>
    </recommendedName>
</protein>
<proteinExistence type="inferred from homology"/>
<evidence type="ECO:0000256" key="5">
    <source>
        <dbReference type="ARBA" id="ARBA00022525"/>
    </source>
</evidence>
<dbReference type="GO" id="GO:0000015">
    <property type="term" value="C:phosphopyruvate hydratase complex"/>
    <property type="evidence" value="ECO:0007669"/>
    <property type="project" value="InterPro"/>
</dbReference>
<dbReference type="InterPro" id="IPR020811">
    <property type="entry name" value="Enolase_N"/>
</dbReference>
<feature type="domain" description="Enolase N-terminal" evidence="12">
    <location>
        <begin position="3"/>
        <end position="120"/>
    </location>
</feature>
<evidence type="ECO:0000256" key="7">
    <source>
        <dbReference type="ARBA" id="ARBA00023152"/>
    </source>
</evidence>
<dbReference type="Pfam" id="PF00113">
    <property type="entry name" value="Enolase_C"/>
    <property type="match status" value="1"/>
</dbReference>
<evidence type="ECO:0000259" key="12">
    <source>
        <dbReference type="SMART" id="SM01193"/>
    </source>
</evidence>
<keyword evidence="6 10" id="KW-0460">Magnesium</keyword>
<comment type="cofactor">
    <cofactor evidence="10">
        <name>Mg(2+)</name>
        <dbReference type="ChEBI" id="CHEBI:18420"/>
    </cofactor>
    <text evidence="10">Mg(2+) is required for catalysis and for stabilizing the dimer.</text>
</comment>
<accession>A0A1F5JLE8</accession>
<sequence length="394" mass="43197">MKINEIDIKIIPDSKGKDTLEAEMESGGIRITASVPAGESTGRNETKVIVPKAALEKASWVKTQMKNQDFITLEQFDGFLNTLDGTPDKSNLGANFILSLSLAFTKLLAKQSNLEVWQLIAKISGSKPGLPLCFFNVIEGGVHTTDSLPFQEYWFIPKTNSPKEALDKCLSLLKFLGEKIQAKYGEVKMGSEGGFTVPSKDAEDGLKILQEVIKERGLDTNLGLDVAASTLFENGSYRMGEKIMSNNDLLSYYQLLTTNYQLFAIEDPFAEEDWDGFAKITKSLGSATWIVGDDLTTTNPKTIKMAAEKEAVNAVIIKTTQIGTVSETIQAANLAKSFGWKIIVANRGEETMDDFIADLAVGLGAAGLKSGCPLQKERLVKYERLLEIESRIKN</sequence>
<gene>
    <name evidence="13" type="ORF">A2867_05365</name>
</gene>
<evidence type="ECO:0000313" key="13">
    <source>
        <dbReference type="EMBL" id="OGE29280.1"/>
    </source>
</evidence>
<evidence type="ECO:0000256" key="4">
    <source>
        <dbReference type="ARBA" id="ARBA00017068"/>
    </source>
</evidence>
<dbReference type="SMART" id="SM01193">
    <property type="entry name" value="Enolase_N"/>
    <property type="match status" value="1"/>
</dbReference>
<dbReference type="SFLD" id="SFLDS00001">
    <property type="entry name" value="Enolase"/>
    <property type="match status" value="1"/>
</dbReference>
<feature type="domain" description="Enolase C-terminal TIM barrel" evidence="11">
    <location>
        <begin position="127"/>
        <end position="394"/>
    </location>
</feature>
<dbReference type="InterPro" id="IPR036849">
    <property type="entry name" value="Enolase-like_C_sf"/>
</dbReference>
<evidence type="ECO:0000256" key="2">
    <source>
        <dbReference type="ARBA" id="ARBA00009604"/>
    </source>
</evidence>
<evidence type="ECO:0000313" key="14">
    <source>
        <dbReference type="Proteomes" id="UP000177555"/>
    </source>
</evidence>
<dbReference type="InterPro" id="IPR000941">
    <property type="entry name" value="Enolase"/>
</dbReference>
<dbReference type="PANTHER" id="PTHR11902:SF1">
    <property type="entry name" value="ENOLASE"/>
    <property type="match status" value="1"/>
</dbReference>
<dbReference type="PANTHER" id="PTHR11902">
    <property type="entry name" value="ENOLASE"/>
    <property type="match status" value="1"/>
</dbReference>
<feature type="binding site" evidence="10">
    <location>
        <position position="293"/>
    </location>
    <ligand>
        <name>Mg(2+)</name>
        <dbReference type="ChEBI" id="CHEBI:18420"/>
    </ligand>
</feature>
<dbReference type="Pfam" id="PF03952">
    <property type="entry name" value="Enolase_N"/>
    <property type="match status" value="1"/>
</dbReference>
<evidence type="ECO:0000256" key="3">
    <source>
        <dbReference type="ARBA" id="ARBA00012058"/>
    </source>
</evidence>
<dbReference type="Gene3D" id="3.20.20.120">
    <property type="entry name" value="Enolase-like C-terminal domain"/>
    <property type="match status" value="1"/>
</dbReference>
<keyword evidence="5" id="KW-0964">Secreted</keyword>
<evidence type="ECO:0000256" key="10">
    <source>
        <dbReference type="PIRSR" id="PIRSR001400-3"/>
    </source>
</evidence>
<dbReference type="UniPathway" id="UPA00109">
    <property type="reaction ID" value="UER00187"/>
</dbReference>
<dbReference type="InterPro" id="IPR029017">
    <property type="entry name" value="Enolase-like_N"/>
</dbReference>
<dbReference type="EC" id="4.2.1.11" evidence="3"/>
<keyword evidence="8" id="KW-0456">Lyase</keyword>
<dbReference type="PIRSF" id="PIRSF001400">
    <property type="entry name" value="Enolase"/>
    <property type="match status" value="1"/>
</dbReference>
<keyword evidence="10" id="KW-0479">Metal-binding</keyword>
<name>A0A1F5JLE8_9BACT</name>